<feature type="transmembrane region" description="Helical" evidence="1">
    <location>
        <begin position="159"/>
        <end position="179"/>
    </location>
</feature>
<dbReference type="Proteomes" id="UP000670947">
    <property type="component" value="Unassembled WGS sequence"/>
</dbReference>
<evidence type="ECO:0000256" key="1">
    <source>
        <dbReference type="SAM" id="Phobius"/>
    </source>
</evidence>
<feature type="transmembrane region" description="Helical" evidence="1">
    <location>
        <begin position="133"/>
        <end position="153"/>
    </location>
</feature>
<feature type="transmembrane region" description="Helical" evidence="1">
    <location>
        <begin position="74"/>
        <end position="96"/>
    </location>
</feature>
<sequence>MFKLTKSACWSAGVGLMSAAVLGLEIAMTSVYGVLLQYHYVSLIVSLAVFGIGAGAYIAYRAKPRGASDGGRRAAGGVAAAAGLYIAALSFALAKLPYVHQLALYALLGTVPFVLFGWVMGRALASGAAPAPRLYAADLLGAALGAALGFALLERFGGFAAVFALSAPCFLAGACLLLAPSAGAGAPRAGAH</sequence>
<evidence type="ECO:0000313" key="3">
    <source>
        <dbReference type="Proteomes" id="UP000670947"/>
    </source>
</evidence>
<accession>A0ABS3WKV9</accession>
<comment type="caution">
    <text evidence="2">The sequence shown here is derived from an EMBL/GenBank/DDBJ whole genome shotgun (WGS) entry which is preliminary data.</text>
</comment>
<reference evidence="2 3" key="1">
    <citation type="submission" date="2021-03" db="EMBL/GenBank/DDBJ databases">
        <title>Paenibacillus artemisicola MWE-103 whole genome sequence.</title>
        <authorList>
            <person name="Ham Y.J."/>
        </authorList>
    </citation>
    <scope>NUCLEOTIDE SEQUENCE [LARGE SCALE GENOMIC DNA]</scope>
    <source>
        <strain evidence="2 3">MWE-103</strain>
    </source>
</reference>
<dbReference type="RefSeq" id="WP_208851380.1">
    <property type="nucleotide sequence ID" value="NZ_JAGGDJ010000080.1"/>
</dbReference>
<keyword evidence="3" id="KW-1185">Reference proteome</keyword>
<feature type="transmembrane region" description="Helical" evidence="1">
    <location>
        <begin position="39"/>
        <end position="62"/>
    </location>
</feature>
<evidence type="ECO:0008006" key="4">
    <source>
        <dbReference type="Google" id="ProtNLM"/>
    </source>
</evidence>
<feature type="non-terminal residue" evidence="2">
    <location>
        <position position="192"/>
    </location>
</feature>
<name>A0ABS3WKV9_9BACL</name>
<dbReference type="EMBL" id="JAGGDJ010000080">
    <property type="protein sequence ID" value="MBO7748858.1"/>
    <property type="molecule type" value="Genomic_DNA"/>
</dbReference>
<evidence type="ECO:0000313" key="2">
    <source>
        <dbReference type="EMBL" id="MBO7748858.1"/>
    </source>
</evidence>
<keyword evidence="1" id="KW-1133">Transmembrane helix</keyword>
<keyword evidence="1" id="KW-0472">Membrane</keyword>
<feature type="transmembrane region" description="Helical" evidence="1">
    <location>
        <begin position="102"/>
        <end position="121"/>
    </location>
</feature>
<organism evidence="2 3">
    <name type="scientific">Paenibacillus artemisiicola</name>
    <dbReference type="NCBI Taxonomy" id="1172618"/>
    <lineage>
        <taxon>Bacteria</taxon>
        <taxon>Bacillati</taxon>
        <taxon>Bacillota</taxon>
        <taxon>Bacilli</taxon>
        <taxon>Bacillales</taxon>
        <taxon>Paenibacillaceae</taxon>
        <taxon>Paenibacillus</taxon>
    </lineage>
</organism>
<protein>
    <recommendedName>
        <fullName evidence="4">Spermidine synthase</fullName>
    </recommendedName>
</protein>
<gene>
    <name evidence="2" type="ORF">I8J29_32270</name>
</gene>
<proteinExistence type="predicted"/>
<keyword evidence="1" id="KW-0812">Transmembrane</keyword>